<dbReference type="Gene3D" id="3.30.530.20">
    <property type="match status" value="1"/>
</dbReference>
<comment type="caution">
    <text evidence="2">The sequence shown here is derived from an EMBL/GenBank/DDBJ whole genome shotgun (WGS) entry which is preliminary data.</text>
</comment>
<reference evidence="2" key="1">
    <citation type="thesis" date="2020" institute="ProQuest LLC" country="789 East Eisenhower Parkway, Ann Arbor, MI, USA">
        <title>Comparative Genomics and Chromosome Evolution.</title>
        <authorList>
            <person name="Mudd A.B."/>
        </authorList>
    </citation>
    <scope>NUCLEOTIDE SEQUENCE</scope>
    <source>
        <strain evidence="2">HN-11 Male</strain>
        <tissue evidence="2">Kidney and liver</tissue>
    </source>
</reference>
<dbReference type="GO" id="GO:0005829">
    <property type="term" value="C:cytosol"/>
    <property type="evidence" value="ECO:0007669"/>
    <property type="project" value="TreeGrafter"/>
</dbReference>
<dbReference type="SUPFAM" id="SSF55961">
    <property type="entry name" value="Bet v1-like"/>
    <property type="match status" value="1"/>
</dbReference>
<dbReference type="PROSITE" id="PS50848">
    <property type="entry name" value="START"/>
    <property type="match status" value="1"/>
</dbReference>
<gene>
    <name evidence="2" type="ORF">GDO78_007640</name>
</gene>
<dbReference type="InterPro" id="IPR002913">
    <property type="entry name" value="START_lipid-bd_dom"/>
</dbReference>
<proteinExistence type="predicted"/>
<dbReference type="GO" id="GO:0120020">
    <property type="term" value="F:cholesterol transfer activity"/>
    <property type="evidence" value="ECO:0007669"/>
    <property type="project" value="TreeGrafter"/>
</dbReference>
<dbReference type="PANTHER" id="PTHR47006:SF1">
    <property type="entry name" value="STAR-RELATED LIPID TRANSFER PROTEIN 4"/>
    <property type="match status" value="1"/>
</dbReference>
<evidence type="ECO:0000259" key="1">
    <source>
        <dbReference type="PROSITE" id="PS50848"/>
    </source>
</evidence>
<dbReference type="EMBL" id="WNTK01000003">
    <property type="protein sequence ID" value="KAG9487942.1"/>
    <property type="molecule type" value="Genomic_DNA"/>
</dbReference>
<dbReference type="GO" id="GO:0015485">
    <property type="term" value="F:cholesterol binding"/>
    <property type="evidence" value="ECO:0007669"/>
    <property type="project" value="InterPro"/>
</dbReference>
<dbReference type="OrthoDB" id="196858at2759"/>
<organism evidence="2 3">
    <name type="scientific">Eleutherodactylus coqui</name>
    <name type="common">Puerto Rican coqui</name>
    <dbReference type="NCBI Taxonomy" id="57060"/>
    <lineage>
        <taxon>Eukaryota</taxon>
        <taxon>Metazoa</taxon>
        <taxon>Chordata</taxon>
        <taxon>Craniata</taxon>
        <taxon>Vertebrata</taxon>
        <taxon>Euteleostomi</taxon>
        <taxon>Amphibia</taxon>
        <taxon>Batrachia</taxon>
        <taxon>Anura</taxon>
        <taxon>Neobatrachia</taxon>
        <taxon>Hyloidea</taxon>
        <taxon>Eleutherodactylidae</taxon>
        <taxon>Eleutherodactylinae</taxon>
        <taxon>Eleutherodactylus</taxon>
        <taxon>Eleutherodactylus</taxon>
    </lineage>
</organism>
<protein>
    <recommendedName>
        <fullName evidence="1">START domain-containing protein</fullName>
    </recommendedName>
</protein>
<dbReference type="GO" id="GO:0032367">
    <property type="term" value="P:intracellular cholesterol transport"/>
    <property type="evidence" value="ECO:0007669"/>
    <property type="project" value="InterPro"/>
</dbReference>
<dbReference type="AlphaFoldDB" id="A0A8J6KCK1"/>
<dbReference type="Proteomes" id="UP000770717">
    <property type="component" value="Unassembled WGS sequence"/>
</dbReference>
<evidence type="ECO:0000313" key="3">
    <source>
        <dbReference type="Proteomes" id="UP000770717"/>
    </source>
</evidence>
<dbReference type="InterPro" id="IPR023393">
    <property type="entry name" value="START-like_dom_sf"/>
</dbReference>
<dbReference type="GO" id="GO:0070508">
    <property type="term" value="P:cholesterol import"/>
    <property type="evidence" value="ECO:0007669"/>
    <property type="project" value="TreeGrafter"/>
</dbReference>
<dbReference type="Pfam" id="PF01852">
    <property type="entry name" value="START"/>
    <property type="match status" value="1"/>
</dbReference>
<dbReference type="InterPro" id="IPR042555">
    <property type="entry name" value="StarD4"/>
</dbReference>
<name>A0A8J6KCK1_ELECQ</name>
<keyword evidence="3" id="KW-1185">Reference proteome</keyword>
<sequence length="126" mass="14191">MTTMDIVKDFQQGSCVMRYMTAGQLFNIISPREFIDFSYTTKYEDGLLTCGVSVEHGVVRPHCVRGFNHPCGWFCVPLLNNPEHSFLTGYIQTDLRGMLPHSTVDFAMAGSLVNFYGDLKKALKKS</sequence>
<accession>A0A8J6KCK1</accession>
<dbReference type="PANTHER" id="PTHR47006">
    <property type="entry name" value="STAR-RELATED LIPID TRANSFER PROTEIN 4"/>
    <property type="match status" value="1"/>
</dbReference>
<evidence type="ECO:0000313" key="2">
    <source>
        <dbReference type="EMBL" id="KAG9487942.1"/>
    </source>
</evidence>
<feature type="domain" description="START" evidence="1">
    <location>
        <begin position="1"/>
        <end position="126"/>
    </location>
</feature>
<dbReference type="GO" id="GO:0005783">
    <property type="term" value="C:endoplasmic reticulum"/>
    <property type="evidence" value="ECO:0007669"/>
    <property type="project" value="TreeGrafter"/>
</dbReference>
<dbReference type="GO" id="GO:0010879">
    <property type="term" value="P:cholesterol transport involved in cholesterol storage"/>
    <property type="evidence" value="ECO:0007669"/>
    <property type="project" value="TreeGrafter"/>
</dbReference>